<protein>
    <recommendedName>
        <fullName evidence="7">Tetraspanin</fullName>
    </recommendedName>
</protein>
<keyword evidence="5 7" id="KW-0472">Membrane</keyword>
<dbReference type="Pfam" id="PF00335">
    <property type="entry name" value="Tetraspanin"/>
    <property type="match status" value="1"/>
</dbReference>
<evidence type="ECO:0000256" key="3">
    <source>
        <dbReference type="ARBA" id="ARBA00022692"/>
    </source>
</evidence>
<keyword evidence="3 7" id="KW-0812">Transmembrane</keyword>
<feature type="transmembrane region" description="Helical" evidence="7">
    <location>
        <begin position="188"/>
        <end position="212"/>
    </location>
</feature>
<dbReference type="PANTHER" id="PTHR19282">
    <property type="entry name" value="TETRASPANIN"/>
    <property type="match status" value="1"/>
</dbReference>
<dbReference type="PROSITE" id="PS00421">
    <property type="entry name" value="TM4_1"/>
    <property type="match status" value="1"/>
</dbReference>
<evidence type="ECO:0000256" key="7">
    <source>
        <dbReference type="RuleBase" id="RU361218"/>
    </source>
</evidence>
<dbReference type="PANTHER" id="PTHR19282:SF521">
    <property type="entry name" value="IP01817P-RELATED"/>
    <property type="match status" value="1"/>
</dbReference>
<feature type="transmembrane region" description="Helical" evidence="7">
    <location>
        <begin position="12"/>
        <end position="39"/>
    </location>
</feature>
<dbReference type="EMBL" id="CAJHNJ030000006">
    <property type="protein sequence ID" value="CAG9101564.1"/>
    <property type="molecule type" value="Genomic_DNA"/>
</dbReference>
<comment type="subcellular location">
    <subcellularLocation>
        <location evidence="1 7">Membrane</location>
        <topology evidence="1 7">Multi-pass membrane protein</topology>
    </subcellularLocation>
</comment>
<keyword evidence="6" id="KW-1015">Disulfide bond</keyword>
<evidence type="ECO:0000256" key="6">
    <source>
        <dbReference type="PIRSR" id="PIRSR002419-1"/>
    </source>
</evidence>
<dbReference type="CDD" id="cd03127">
    <property type="entry name" value="tetraspanin_LEL"/>
    <property type="match status" value="1"/>
</dbReference>
<feature type="transmembrane region" description="Helical" evidence="7">
    <location>
        <begin position="51"/>
        <end position="75"/>
    </location>
</feature>
<evidence type="ECO:0000313" key="8">
    <source>
        <dbReference type="EMBL" id="CAG9101564.1"/>
    </source>
</evidence>
<evidence type="ECO:0000256" key="5">
    <source>
        <dbReference type="ARBA" id="ARBA00023136"/>
    </source>
</evidence>
<dbReference type="GO" id="GO:0005886">
    <property type="term" value="C:plasma membrane"/>
    <property type="evidence" value="ECO:0007669"/>
    <property type="project" value="TreeGrafter"/>
</dbReference>
<reference evidence="8" key="1">
    <citation type="submission" date="2020-11" db="EMBL/GenBank/DDBJ databases">
        <authorList>
            <person name="Whiteford S."/>
        </authorList>
    </citation>
    <scope>NUCLEOTIDE SEQUENCE</scope>
</reference>
<dbReference type="AlphaFoldDB" id="A0A8S4DQR7"/>
<dbReference type="InterPro" id="IPR018499">
    <property type="entry name" value="Tetraspanin/Peripherin"/>
</dbReference>
<dbReference type="InterPro" id="IPR008952">
    <property type="entry name" value="Tetraspanin_EC2_sf"/>
</dbReference>
<feature type="transmembrane region" description="Helical" evidence="7">
    <location>
        <begin position="82"/>
        <end position="104"/>
    </location>
</feature>
<dbReference type="Proteomes" id="UP000653454">
    <property type="component" value="Unassembled WGS sequence"/>
</dbReference>
<name>A0A8S4DQR7_PLUXY</name>
<dbReference type="InterPro" id="IPR000301">
    <property type="entry name" value="Tetraspanin_animals"/>
</dbReference>
<keyword evidence="9" id="KW-1185">Reference proteome</keyword>
<comment type="similarity">
    <text evidence="2 7">Belongs to the tetraspanin (TM4SF) family.</text>
</comment>
<sequence length="224" mass="23452">MCCFAEFIVKYVLFFTNLVFTLAGAALVGLGIAALVQFSGATDIIDGSVKLVPISIIVVGSFIFLIAFFGCCGAIKENCCMLTTYAIFMALLAAVKIWITVVVYKGLGNLDNLVTDWITGAFTEHPNEFNAIESAFECCGTIGAGTYLPGALPASCCAPTEAACVQGNAYPGCVSVVSQFLDDIGSGIGGVIITVIIVEVVAVLFGLCMAFASSKNKQQRAQYA</sequence>
<comment type="caution">
    <text evidence="8">The sequence shown here is derived from an EMBL/GenBank/DDBJ whole genome shotgun (WGS) entry which is preliminary data.</text>
</comment>
<accession>A0A8S4DQR7</accession>
<evidence type="ECO:0000256" key="2">
    <source>
        <dbReference type="ARBA" id="ARBA00006840"/>
    </source>
</evidence>
<dbReference type="InterPro" id="IPR018503">
    <property type="entry name" value="Tetraspanin_CS"/>
</dbReference>
<dbReference type="PRINTS" id="PR00259">
    <property type="entry name" value="TMFOUR"/>
</dbReference>
<evidence type="ECO:0000256" key="1">
    <source>
        <dbReference type="ARBA" id="ARBA00004141"/>
    </source>
</evidence>
<organism evidence="8 9">
    <name type="scientific">Plutella xylostella</name>
    <name type="common">Diamondback moth</name>
    <name type="synonym">Plutella maculipennis</name>
    <dbReference type="NCBI Taxonomy" id="51655"/>
    <lineage>
        <taxon>Eukaryota</taxon>
        <taxon>Metazoa</taxon>
        <taxon>Ecdysozoa</taxon>
        <taxon>Arthropoda</taxon>
        <taxon>Hexapoda</taxon>
        <taxon>Insecta</taxon>
        <taxon>Pterygota</taxon>
        <taxon>Neoptera</taxon>
        <taxon>Endopterygota</taxon>
        <taxon>Lepidoptera</taxon>
        <taxon>Glossata</taxon>
        <taxon>Ditrysia</taxon>
        <taxon>Yponomeutoidea</taxon>
        <taxon>Plutellidae</taxon>
        <taxon>Plutella</taxon>
    </lineage>
</organism>
<evidence type="ECO:0000313" key="9">
    <source>
        <dbReference type="Proteomes" id="UP000653454"/>
    </source>
</evidence>
<dbReference type="PIRSF" id="PIRSF002419">
    <property type="entry name" value="Tetraspanin"/>
    <property type="match status" value="1"/>
</dbReference>
<proteinExistence type="inferred from homology"/>
<dbReference type="SUPFAM" id="SSF48652">
    <property type="entry name" value="Tetraspanin"/>
    <property type="match status" value="1"/>
</dbReference>
<gene>
    <name evidence="8" type="ORF">PLXY2_LOCUS2415</name>
</gene>
<feature type="disulfide bond" evidence="6">
    <location>
        <begin position="139"/>
        <end position="157"/>
    </location>
</feature>
<feature type="disulfide bond" evidence="6">
    <location>
        <begin position="138"/>
        <end position="173"/>
    </location>
</feature>
<keyword evidence="4 7" id="KW-1133">Transmembrane helix</keyword>
<evidence type="ECO:0000256" key="4">
    <source>
        <dbReference type="ARBA" id="ARBA00022989"/>
    </source>
</evidence>